<feature type="compositionally biased region" description="Basic and acidic residues" evidence="1">
    <location>
        <begin position="476"/>
        <end position="489"/>
    </location>
</feature>
<accession>A0A9P5TRM0</accession>
<reference evidence="3" key="1">
    <citation type="submission" date="2020-11" db="EMBL/GenBank/DDBJ databases">
        <authorList>
            <consortium name="DOE Joint Genome Institute"/>
            <person name="Ahrendt S."/>
            <person name="Riley R."/>
            <person name="Andreopoulos W."/>
            <person name="LaButti K."/>
            <person name="Pangilinan J."/>
            <person name="Ruiz-duenas F.J."/>
            <person name="Barrasa J.M."/>
            <person name="Sanchez-Garcia M."/>
            <person name="Camarero S."/>
            <person name="Miyauchi S."/>
            <person name="Serrano A."/>
            <person name="Linde D."/>
            <person name="Babiker R."/>
            <person name="Drula E."/>
            <person name="Ayuso-Fernandez I."/>
            <person name="Pacheco R."/>
            <person name="Padilla G."/>
            <person name="Ferreira P."/>
            <person name="Barriuso J."/>
            <person name="Kellner H."/>
            <person name="Castanera R."/>
            <person name="Alfaro M."/>
            <person name="Ramirez L."/>
            <person name="Pisabarro A.G."/>
            <person name="Kuo A."/>
            <person name="Tritt A."/>
            <person name="Lipzen A."/>
            <person name="He G."/>
            <person name="Yan M."/>
            <person name="Ng V."/>
            <person name="Cullen D."/>
            <person name="Martin F."/>
            <person name="Rosso M.-N."/>
            <person name="Henrissat B."/>
            <person name="Hibbett D."/>
            <person name="Martinez A.T."/>
            <person name="Grigoriev I.V."/>
        </authorList>
    </citation>
    <scope>NUCLEOTIDE SEQUENCE</scope>
    <source>
        <strain evidence="3">AH 44721</strain>
    </source>
</reference>
<evidence type="ECO:0000313" key="4">
    <source>
        <dbReference type="Proteomes" id="UP000724874"/>
    </source>
</evidence>
<feature type="region of interest" description="Disordered" evidence="1">
    <location>
        <begin position="1"/>
        <end position="26"/>
    </location>
</feature>
<sequence>MPNESARDTKFMARNPTGKNQHKPAPPEAIIRPWVELYHSIGTPDVEIVELLKEHYDTQRYYMGTQYTSGKTLQRRRKEWGLKSTRQQKHTAESIAPVVAEIRQRFPNKGAEGIRKTLMLEYKMHVSRKIIEAYLLATEPNEVKKRKGRRFKRKRYYAAGVNDVWAQDQHDKWGHKYGLWFHSSLDTYSSWINWLKVWWTNSNPRLILNYYLTACREMSGCPLTTQSDPGSENNGVANVHTMIRHTLDPSLQDTRQHRIMRKHNNVKSESLWSIFRRDFTPGFENAFDYGVNHGLYDIEDPLERLVFRWLAIPWIQAEVDNWVFQRNFTAPRHDKNKILPQGVPAIIRAHPHRYGGQDYKIGIPDALFDKMEAEYASHDHPVFQLTPPEFDTRANKYYNEMGRPLVTSNSFWSVYQGLLSAFKNSDSDDATEELANVLSGLDEATRHISEKDKDEVKLIPGLKPLRLGATVVGDGNGDRNSDGGEHGPDSDGSFEAEMTDSEEEQEEGEREVDHAPPSLVASMTPSLRTDTS</sequence>
<feature type="region of interest" description="Disordered" evidence="1">
    <location>
        <begin position="467"/>
        <end position="532"/>
    </location>
</feature>
<dbReference type="Pfam" id="PF24764">
    <property type="entry name" value="rva_4"/>
    <property type="match status" value="1"/>
</dbReference>
<dbReference type="InterPro" id="IPR058913">
    <property type="entry name" value="Integrase_dom_put"/>
</dbReference>
<organism evidence="3 4">
    <name type="scientific">Gymnopilus junonius</name>
    <name type="common">Spectacular rustgill mushroom</name>
    <name type="synonym">Gymnopilus spectabilis subsp. junonius</name>
    <dbReference type="NCBI Taxonomy" id="109634"/>
    <lineage>
        <taxon>Eukaryota</taxon>
        <taxon>Fungi</taxon>
        <taxon>Dikarya</taxon>
        <taxon>Basidiomycota</taxon>
        <taxon>Agaricomycotina</taxon>
        <taxon>Agaricomycetes</taxon>
        <taxon>Agaricomycetidae</taxon>
        <taxon>Agaricales</taxon>
        <taxon>Agaricineae</taxon>
        <taxon>Hymenogastraceae</taxon>
        <taxon>Gymnopilus</taxon>
    </lineage>
</organism>
<dbReference type="PANTHER" id="PTHR46177">
    <property type="entry name" value="INTEGRASE CATALYTIC DOMAIN-CONTAINING PROTEIN"/>
    <property type="match status" value="1"/>
</dbReference>
<feature type="domain" description="Integrase core" evidence="2">
    <location>
        <begin position="156"/>
        <end position="337"/>
    </location>
</feature>
<dbReference type="AlphaFoldDB" id="A0A9P5TRM0"/>
<name>A0A9P5TRM0_GYMJU</name>
<dbReference type="Proteomes" id="UP000724874">
    <property type="component" value="Unassembled WGS sequence"/>
</dbReference>
<keyword evidence="4" id="KW-1185">Reference proteome</keyword>
<feature type="compositionally biased region" description="Polar residues" evidence="1">
    <location>
        <begin position="521"/>
        <end position="532"/>
    </location>
</feature>
<evidence type="ECO:0000313" key="3">
    <source>
        <dbReference type="EMBL" id="KAF8907006.1"/>
    </source>
</evidence>
<feature type="compositionally biased region" description="Basic and acidic residues" evidence="1">
    <location>
        <begin position="1"/>
        <end position="11"/>
    </location>
</feature>
<evidence type="ECO:0000256" key="1">
    <source>
        <dbReference type="SAM" id="MobiDB-lite"/>
    </source>
</evidence>
<gene>
    <name evidence="3" type="ORF">CPB84DRAFT_339177</name>
</gene>
<protein>
    <recommendedName>
        <fullName evidence="2">Integrase core domain-containing protein</fullName>
    </recommendedName>
</protein>
<dbReference type="PANTHER" id="PTHR46177:SF1">
    <property type="entry name" value="INTEGRASE CATALYTIC DOMAIN-CONTAINING PROTEIN"/>
    <property type="match status" value="1"/>
</dbReference>
<evidence type="ECO:0000259" key="2">
    <source>
        <dbReference type="Pfam" id="PF24764"/>
    </source>
</evidence>
<feature type="compositionally biased region" description="Acidic residues" evidence="1">
    <location>
        <begin position="492"/>
        <end position="510"/>
    </location>
</feature>
<dbReference type="EMBL" id="JADNYJ010000016">
    <property type="protein sequence ID" value="KAF8907006.1"/>
    <property type="molecule type" value="Genomic_DNA"/>
</dbReference>
<comment type="caution">
    <text evidence="3">The sequence shown here is derived from an EMBL/GenBank/DDBJ whole genome shotgun (WGS) entry which is preliminary data.</text>
</comment>
<proteinExistence type="predicted"/>
<dbReference type="OrthoDB" id="5946233at2759"/>